<evidence type="ECO:0000256" key="1">
    <source>
        <dbReference type="ARBA" id="ARBA00000085"/>
    </source>
</evidence>
<keyword evidence="8" id="KW-0902">Two-component regulatory system</keyword>
<dbReference type="InterPro" id="IPR025828">
    <property type="entry name" value="Put_sensor_dom"/>
</dbReference>
<feature type="domain" description="Putative sensor" evidence="12">
    <location>
        <begin position="29"/>
        <end position="198"/>
    </location>
</feature>
<keyword evidence="9" id="KW-0472">Membrane</keyword>
<evidence type="ECO:0000259" key="10">
    <source>
        <dbReference type="Pfam" id="PF02518"/>
    </source>
</evidence>
<evidence type="ECO:0000256" key="9">
    <source>
        <dbReference type="SAM" id="Phobius"/>
    </source>
</evidence>
<name>A0A3D9ZIA7_9ACTN</name>
<gene>
    <name evidence="13" type="ORF">DFJ67_1572</name>
</gene>
<comment type="caution">
    <text evidence="13">The sequence shown here is derived from an EMBL/GenBank/DDBJ whole genome shotgun (WGS) entry which is preliminary data.</text>
</comment>
<accession>A0A3D9ZIA7</accession>
<evidence type="ECO:0000256" key="8">
    <source>
        <dbReference type="ARBA" id="ARBA00023012"/>
    </source>
</evidence>
<dbReference type="SUPFAM" id="SSF55874">
    <property type="entry name" value="ATPase domain of HSP90 chaperone/DNA topoisomerase II/histidine kinase"/>
    <property type="match status" value="1"/>
</dbReference>
<feature type="domain" description="Signal transduction histidine kinase subgroup 3 dimerisation and phosphoacceptor" evidence="11">
    <location>
        <begin position="226"/>
        <end position="292"/>
    </location>
</feature>
<evidence type="ECO:0000256" key="5">
    <source>
        <dbReference type="ARBA" id="ARBA00022741"/>
    </source>
</evidence>
<dbReference type="CDD" id="cd16917">
    <property type="entry name" value="HATPase_UhpB-NarQ-NarX-like"/>
    <property type="match status" value="1"/>
</dbReference>
<dbReference type="PANTHER" id="PTHR24421">
    <property type="entry name" value="NITRATE/NITRITE SENSOR PROTEIN NARX-RELATED"/>
    <property type="match status" value="1"/>
</dbReference>
<keyword evidence="7" id="KW-0067">ATP-binding</keyword>
<evidence type="ECO:0000256" key="7">
    <source>
        <dbReference type="ARBA" id="ARBA00022840"/>
    </source>
</evidence>
<evidence type="ECO:0000259" key="12">
    <source>
        <dbReference type="Pfam" id="PF13796"/>
    </source>
</evidence>
<keyword evidence="4" id="KW-0808">Transferase</keyword>
<dbReference type="Pfam" id="PF07730">
    <property type="entry name" value="HisKA_3"/>
    <property type="match status" value="1"/>
</dbReference>
<dbReference type="GO" id="GO:0046983">
    <property type="term" value="F:protein dimerization activity"/>
    <property type="evidence" value="ECO:0007669"/>
    <property type="project" value="InterPro"/>
</dbReference>
<evidence type="ECO:0000313" key="14">
    <source>
        <dbReference type="Proteomes" id="UP000256913"/>
    </source>
</evidence>
<comment type="catalytic activity">
    <reaction evidence="1">
        <text>ATP + protein L-histidine = ADP + protein N-phospho-L-histidine.</text>
        <dbReference type="EC" id="2.7.13.3"/>
    </reaction>
</comment>
<reference evidence="13 14" key="1">
    <citation type="submission" date="2018-08" db="EMBL/GenBank/DDBJ databases">
        <title>Sequencing the genomes of 1000 actinobacteria strains.</title>
        <authorList>
            <person name="Klenk H.-P."/>
        </authorList>
    </citation>
    <scope>NUCLEOTIDE SEQUENCE [LARGE SCALE GENOMIC DNA]</scope>
    <source>
        <strain evidence="13 14">DSM 44099</strain>
    </source>
</reference>
<dbReference type="Pfam" id="PF13796">
    <property type="entry name" value="Sensor"/>
    <property type="match status" value="1"/>
</dbReference>
<evidence type="ECO:0000313" key="13">
    <source>
        <dbReference type="EMBL" id="REF95613.1"/>
    </source>
</evidence>
<dbReference type="InterPro" id="IPR036890">
    <property type="entry name" value="HATPase_C_sf"/>
</dbReference>
<dbReference type="OrthoDB" id="4198152at2"/>
<evidence type="ECO:0000256" key="2">
    <source>
        <dbReference type="ARBA" id="ARBA00012438"/>
    </source>
</evidence>
<feature type="transmembrane region" description="Helical" evidence="9">
    <location>
        <begin position="53"/>
        <end position="74"/>
    </location>
</feature>
<dbReference type="AlphaFoldDB" id="A0A3D9ZIA7"/>
<dbReference type="Pfam" id="PF02518">
    <property type="entry name" value="HATPase_c"/>
    <property type="match status" value="1"/>
</dbReference>
<dbReference type="PANTHER" id="PTHR24421:SF10">
    <property type="entry name" value="NITRATE_NITRITE SENSOR PROTEIN NARQ"/>
    <property type="match status" value="1"/>
</dbReference>
<dbReference type="InterPro" id="IPR003594">
    <property type="entry name" value="HATPase_dom"/>
</dbReference>
<dbReference type="EC" id="2.7.13.3" evidence="2"/>
<dbReference type="InterPro" id="IPR011712">
    <property type="entry name" value="Sig_transdc_His_kin_sub3_dim/P"/>
</dbReference>
<feature type="transmembrane region" description="Helical" evidence="9">
    <location>
        <begin position="119"/>
        <end position="146"/>
    </location>
</feature>
<dbReference type="InterPro" id="IPR050482">
    <property type="entry name" value="Sensor_HK_TwoCompSys"/>
</dbReference>
<sequence length="415" mass="44036">MTPRTAFQAVSESPLGFLASSWPWRSVAYLISGVLLGALTAGVLIGLLLAGALLAVALVGLVAFLAVALSGVAVGRFERWRLRLIDPDPLPDPHRRPERAGRVAWVRTRLREPATWRELGYTVVSLGALWWIDALMLGLVLGIPISLMVTPLFELQDQSNAFFPKILYTVAGLALLPFAAYPVTVWAAARGALARAILAPRDAELGAQLVEVSRSRARLVDAFDVERRRIERDLHDGAQQRLVALSMAIGLARLEVADGSTAAKHLTAAQDEAERAHAELRELIRGVHPQVLTDRGLPASVTDLADRSPVPVRVDVELPRRLPAPVEVTAHFVVSEALTNVARHSGASGATVHARLHVDTLVLEVRDDGAGGADLAGGTGLAGLADRVAAAGGRLLLSSPPGGPTLVRAELPCSG</sequence>
<keyword evidence="9" id="KW-1133">Transmembrane helix</keyword>
<feature type="transmembrane region" description="Helical" evidence="9">
    <location>
        <begin position="166"/>
        <end position="189"/>
    </location>
</feature>
<dbReference type="RefSeq" id="WP_116067261.1">
    <property type="nucleotide sequence ID" value="NZ_BONB01000061.1"/>
</dbReference>
<keyword evidence="6 13" id="KW-0418">Kinase</keyword>
<keyword evidence="9" id="KW-0812">Transmembrane</keyword>
<keyword evidence="3" id="KW-0597">Phosphoprotein</keyword>
<protein>
    <recommendedName>
        <fullName evidence="2">histidine kinase</fullName>
        <ecNumber evidence="2">2.7.13.3</ecNumber>
    </recommendedName>
</protein>
<keyword evidence="5" id="KW-0547">Nucleotide-binding</keyword>
<dbReference type="GO" id="GO:0000155">
    <property type="term" value="F:phosphorelay sensor kinase activity"/>
    <property type="evidence" value="ECO:0007669"/>
    <property type="project" value="InterPro"/>
</dbReference>
<dbReference type="GO" id="GO:0005524">
    <property type="term" value="F:ATP binding"/>
    <property type="evidence" value="ECO:0007669"/>
    <property type="project" value="UniProtKB-KW"/>
</dbReference>
<dbReference type="Proteomes" id="UP000256913">
    <property type="component" value="Unassembled WGS sequence"/>
</dbReference>
<evidence type="ECO:0000256" key="3">
    <source>
        <dbReference type="ARBA" id="ARBA00022553"/>
    </source>
</evidence>
<evidence type="ECO:0000259" key="11">
    <source>
        <dbReference type="Pfam" id="PF07730"/>
    </source>
</evidence>
<evidence type="ECO:0000256" key="6">
    <source>
        <dbReference type="ARBA" id="ARBA00022777"/>
    </source>
</evidence>
<feature type="transmembrane region" description="Helical" evidence="9">
    <location>
        <begin position="27"/>
        <end position="47"/>
    </location>
</feature>
<evidence type="ECO:0000256" key="4">
    <source>
        <dbReference type="ARBA" id="ARBA00022679"/>
    </source>
</evidence>
<dbReference type="GO" id="GO:0016020">
    <property type="term" value="C:membrane"/>
    <property type="evidence" value="ECO:0007669"/>
    <property type="project" value="InterPro"/>
</dbReference>
<dbReference type="Gene3D" id="3.30.565.10">
    <property type="entry name" value="Histidine kinase-like ATPase, C-terminal domain"/>
    <property type="match status" value="1"/>
</dbReference>
<organism evidence="13 14">
    <name type="scientific">Asanoa ferruginea</name>
    <dbReference type="NCBI Taxonomy" id="53367"/>
    <lineage>
        <taxon>Bacteria</taxon>
        <taxon>Bacillati</taxon>
        <taxon>Actinomycetota</taxon>
        <taxon>Actinomycetes</taxon>
        <taxon>Micromonosporales</taxon>
        <taxon>Micromonosporaceae</taxon>
        <taxon>Asanoa</taxon>
    </lineage>
</organism>
<keyword evidence="14" id="KW-1185">Reference proteome</keyword>
<dbReference type="EMBL" id="QUMQ01000001">
    <property type="protein sequence ID" value="REF95613.1"/>
    <property type="molecule type" value="Genomic_DNA"/>
</dbReference>
<dbReference type="Gene3D" id="1.20.5.1930">
    <property type="match status" value="1"/>
</dbReference>
<proteinExistence type="predicted"/>
<feature type="domain" description="Histidine kinase/HSP90-like ATPase" evidence="10">
    <location>
        <begin position="329"/>
        <end position="413"/>
    </location>
</feature>